<evidence type="ECO:0000256" key="1">
    <source>
        <dbReference type="ARBA" id="ARBA00009500"/>
    </source>
</evidence>
<dbReference type="SMART" id="SM00093">
    <property type="entry name" value="SERPIN"/>
    <property type="match status" value="1"/>
</dbReference>
<dbReference type="Gene3D" id="3.30.497.10">
    <property type="entry name" value="Antithrombin, subunit I, domain 2"/>
    <property type="match status" value="1"/>
</dbReference>
<dbReference type="Gene3D" id="2.30.39.10">
    <property type="entry name" value="Alpha-1-antitrypsin, domain 1"/>
    <property type="match status" value="1"/>
</dbReference>
<dbReference type="FunFam" id="2.10.310.10:FF:000001">
    <property type="entry name" value="Serpin family A member 1"/>
    <property type="match status" value="1"/>
</dbReference>
<dbReference type="PANTHER" id="PTHR11461:SF203">
    <property type="entry name" value="SERPIN-Z12-RELATED"/>
    <property type="match status" value="1"/>
</dbReference>
<dbReference type="InterPro" id="IPR042185">
    <property type="entry name" value="Serpin_sf_2"/>
</dbReference>
<evidence type="ECO:0000259" key="4">
    <source>
        <dbReference type="SMART" id="SM00093"/>
    </source>
</evidence>
<comment type="caution">
    <text evidence="5">The sequence shown here is derived from an EMBL/GenBank/DDBJ whole genome shotgun (WGS) entry which is preliminary data.</text>
</comment>
<dbReference type="GO" id="GO:0005615">
    <property type="term" value="C:extracellular space"/>
    <property type="evidence" value="ECO:0007669"/>
    <property type="project" value="InterPro"/>
</dbReference>
<dbReference type="InterPro" id="IPR042178">
    <property type="entry name" value="Serpin_sf_1"/>
</dbReference>
<dbReference type="SUPFAM" id="SSF56574">
    <property type="entry name" value="Serpins"/>
    <property type="match status" value="1"/>
</dbReference>
<dbReference type="InterPro" id="IPR023795">
    <property type="entry name" value="Serpin_CS"/>
</dbReference>
<accession>A0A3L6R254</accession>
<evidence type="ECO:0000256" key="3">
    <source>
        <dbReference type="SAM" id="MobiDB-lite"/>
    </source>
</evidence>
<proteinExistence type="inferred from homology"/>
<dbReference type="InterPro" id="IPR036186">
    <property type="entry name" value="Serpin_sf"/>
</dbReference>
<evidence type="ECO:0000313" key="6">
    <source>
        <dbReference type="Proteomes" id="UP000275267"/>
    </source>
</evidence>
<dbReference type="STRING" id="4540.A0A3L6R254"/>
<organism evidence="5 6">
    <name type="scientific">Panicum miliaceum</name>
    <name type="common">Proso millet</name>
    <name type="synonym">Broomcorn millet</name>
    <dbReference type="NCBI Taxonomy" id="4540"/>
    <lineage>
        <taxon>Eukaryota</taxon>
        <taxon>Viridiplantae</taxon>
        <taxon>Streptophyta</taxon>
        <taxon>Embryophyta</taxon>
        <taxon>Tracheophyta</taxon>
        <taxon>Spermatophyta</taxon>
        <taxon>Magnoliopsida</taxon>
        <taxon>Liliopsida</taxon>
        <taxon>Poales</taxon>
        <taxon>Poaceae</taxon>
        <taxon>PACMAD clade</taxon>
        <taxon>Panicoideae</taxon>
        <taxon>Panicodae</taxon>
        <taxon>Paniceae</taxon>
        <taxon>Panicinae</taxon>
        <taxon>Panicum</taxon>
        <taxon>Panicum sect. Panicum</taxon>
    </lineage>
</organism>
<dbReference type="PANTHER" id="PTHR11461">
    <property type="entry name" value="SERINE PROTEASE INHIBITOR, SERPIN"/>
    <property type="match status" value="1"/>
</dbReference>
<keyword evidence="6" id="KW-1185">Reference proteome</keyword>
<name>A0A3L6R254_PANMI</name>
<feature type="domain" description="Serpin" evidence="4">
    <location>
        <begin position="164"/>
        <end position="541"/>
    </location>
</feature>
<feature type="region of interest" description="Disordered" evidence="3">
    <location>
        <begin position="1"/>
        <end position="54"/>
    </location>
</feature>
<reference evidence="6" key="1">
    <citation type="journal article" date="2019" name="Nat. Commun.">
        <title>The genome of broomcorn millet.</title>
        <authorList>
            <person name="Zou C."/>
            <person name="Miki D."/>
            <person name="Li D."/>
            <person name="Tang Q."/>
            <person name="Xiao L."/>
            <person name="Rajput S."/>
            <person name="Deng P."/>
            <person name="Jia W."/>
            <person name="Huang R."/>
            <person name="Zhang M."/>
            <person name="Sun Y."/>
            <person name="Hu J."/>
            <person name="Fu X."/>
            <person name="Schnable P.S."/>
            <person name="Li F."/>
            <person name="Zhang H."/>
            <person name="Feng B."/>
            <person name="Zhu X."/>
            <person name="Liu R."/>
            <person name="Schnable J.C."/>
            <person name="Zhu J.-K."/>
            <person name="Zhang H."/>
        </authorList>
    </citation>
    <scope>NUCLEOTIDE SEQUENCE [LARGE SCALE GENOMIC DNA]</scope>
</reference>
<sequence length="544" mass="57331">MSSPRRNGRSEKGGDDRTPVATRASSRRGNEGRRARGANTGRGQGAGDLLSFGATPPGPWLAFAPPHPWALHQHPRAPVFAQPPNDPFPWNTPAFANPFGVPLELNMPWGPPGEVPFGGFGGGAAAPEGGSGEPGVFFPCGGRPAPMDMVVSSDCDADGRASCLPLARQVGLRAAAGGSGGEARNFIVSPLSFHAAFALVAAGSRGETQRELLGFLGSESLDELRRAAAAALVGTLRDLPQTSFACGVWVDRNRALVPEFADTAASRYAAVAVSVDFFSEPEQARRRVNAFVSEATKGLIRDVLPPGSVDSSTVLVLANALYFKGTWARPFDPSRTFAAPFHLPGGDTVRAPFMTASLFGFKEQPIAVFPGFKALKMPYKIGGGARQAAFYMLLLLPDGEALGIGDLYDKAVSTPGFIRKHTPSDEVPVGRFMVPKFKFTFEFEASVDMQELGVTRAFGGGDFSGMVAGGNGLSISGVYHKATIEVDELGTVAAAATAVCIQDCARAPRPPEDFVADRPFLFAIVEERSGVVLFLGHVVNPLAE</sequence>
<protein>
    <recommendedName>
        <fullName evidence="4">Serpin domain-containing protein</fullName>
    </recommendedName>
</protein>
<dbReference type="Gene3D" id="6.20.40.10">
    <property type="match status" value="1"/>
</dbReference>
<comment type="similarity">
    <text evidence="1 2">Belongs to the serpin family.</text>
</comment>
<feature type="compositionally biased region" description="Basic and acidic residues" evidence="3">
    <location>
        <begin position="8"/>
        <end position="18"/>
    </location>
</feature>
<evidence type="ECO:0000256" key="2">
    <source>
        <dbReference type="RuleBase" id="RU000411"/>
    </source>
</evidence>
<dbReference type="PROSITE" id="PS00284">
    <property type="entry name" value="SERPIN"/>
    <property type="match status" value="1"/>
</dbReference>
<dbReference type="CDD" id="cd02043">
    <property type="entry name" value="serpinP_plants"/>
    <property type="match status" value="1"/>
</dbReference>
<dbReference type="InterPro" id="IPR023796">
    <property type="entry name" value="Serpin_dom"/>
</dbReference>
<dbReference type="GO" id="GO:0004867">
    <property type="term" value="F:serine-type endopeptidase inhibitor activity"/>
    <property type="evidence" value="ECO:0007669"/>
    <property type="project" value="InterPro"/>
</dbReference>
<evidence type="ECO:0000313" key="5">
    <source>
        <dbReference type="EMBL" id="RLM93461.1"/>
    </source>
</evidence>
<dbReference type="InterPro" id="IPR000215">
    <property type="entry name" value="Serpin_fam"/>
</dbReference>
<dbReference type="Pfam" id="PF00079">
    <property type="entry name" value="Serpin"/>
    <property type="match status" value="1"/>
</dbReference>
<dbReference type="EMBL" id="PQIB02000010">
    <property type="protein sequence ID" value="RLM93461.1"/>
    <property type="molecule type" value="Genomic_DNA"/>
</dbReference>
<dbReference type="Proteomes" id="UP000275267">
    <property type="component" value="Unassembled WGS sequence"/>
</dbReference>
<dbReference type="Gene3D" id="2.10.310.10">
    <property type="entry name" value="Serpins superfamily"/>
    <property type="match status" value="1"/>
</dbReference>
<gene>
    <name evidence="5" type="ORF">C2845_PM08G08720</name>
</gene>
<dbReference type="OrthoDB" id="686494at2759"/>
<dbReference type="AlphaFoldDB" id="A0A3L6R254"/>